<evidence type="ECO:0000256" key="2">
    <source>
        <dbReference type="ARBA" id="ARBA00022679"/>
    </source>
</evidence>
<dbReference type="SMART" id="SM00220">
    <property type="entry name" value="S_TKc"/>
    <property type="match status" value="1"/>
</dbReference>
<dbReference type="InterPro" id="IPR000719">
    <property type="entry name" value="Prot_kinase_dom"/>
</dbReference>
<sequence>MHMDSDSKTWAVRPPSVSSSTNSLTSRFPSLSLFRSRNRHTNSDRRTVTHDRLPVDPSQTLTPSQRDEERHFPSRLSRRPSTKPTFQWALGELIGEGSYGRVYLALNVTTGEIIAVKQVEIARSPSGLQGRRRLREVAEALRLEKNTLKLLDHPHIVRFLGFEETSNCLSIFMEYVSGGTIGSWLSRYGPFEQDLTKYFTKQILSGLGYLHGKGIIHRDLKADNILVETSGICKISDFGISKQADDAEGRAFTEMRGTVFWMAPEVLEPREGGYDSKIDIWSIGCVILEMWSGKRPWDGEALFPVLLKVSRQKLHPPLPPGIELSRDALEMWRKCFIAEPTKRPSATELLLHPYLVMRSDWAFHSFDLRPHHKGQNTSSSHSLRTVRPTRTTHRGLTSSQRPSPTIRIPNNEHSNLLPPSNDGPPIVYITPPGTPVNTSPQETPIELLSLPRSSVSDSSTKRSKRGRRSLHVANPDPEGGSSGKPYVYTPPPLPPHRSAIRINHASPSDHPGLHGHTIRSVKSMSSMHPVFDSDDETNDGASFWKKPPINIRRTERRSRLVEDTGPERPMTEEIFNNLQEFFPDYDIDEPIIQETVDDSAALLHSRIRRGKKSIRKVAEEQVNRSRRDPDRLRRRGTKLWEGSIQQLPT</sequence>
<keyword evidence="10" id="KW-1185">Reference proteome</keyword>
<keyword evidence="4" id="KW-0418">Kinase</keyword>
<dbReference type="Gene3D" id="1.10.510.10">
    <property type="entry name" value="Transferase(Phosphotransferase) domain 1"/>
    <property type="match status" value="1"/>
</dbReference>
<accession>A0A9P8AF79</accession>
<dbReference type="InterPro" id="IPR050538">
    <property type="entry name" value="MAP_kinase_kinase_kinase"/>
</dbReference>
<keyword evidence="5 6" id="KW-0067">ATP-binding</keyword>
<dbReference type="PROSITE" id="PS50011">
    <property type="entry name" value="PROTEIN_KINASE_DOM"/>
    <property type="match status" value="1"/>
</dbReference>
<dbReference type="PROSITE" id="PS00107">
    <property type="entry name" value="PROTEIN_KINASE_ATP"/>
    <property type="match status" value="1"/>
</dbReference>
<evidence type="ECO:0000313" key="10">
    <source>
        <dbReference type="Proteomes" id="UP001049176"/>
    </source>
</evidence>
<dbReference type="OrthoDB" id="266718at2759"/>
<reference evidence="9" key="1">
    <citation type="journal article" date="2021" name="Genome Biol. Evol.">
        <title>The assembled and annotated genome of the fairy-ring fungus Marasmius oreades.</title>
        <authorList>
            <person name="Hiltunen M."/>
            <person name="Ament-Velasquez S.L."/>
            <person name="Johannesson H."/>
        </authorList>
    </citation>
    <scope>NUCLEOTIDE SEQUENCE</scope>
    <source>
        <strain evidence="9">03SP1</strain>
    </source>
</reference>
<feature type="region of interest" description="Disordered" evidence="7">
    <location>
        <begin position="1"/>
        <end position="83"/>
    </location>
</feature>
<evidence type="ECO:0000256" key="1">
    <source>
        <dbReference type="ARBA" id="ARBA00006529"/>
    </source>
</evidence>
<comment type="caution">
    <text evidence="9">The sequence shown here is derived from an EMBL/GenBank/DDBJ whole genome shotgun (WGS) entry which is preliminary data.</text>
</comment>
<dbReference type="PANTHER" id="PTHR48016:SF48">
    <property type="entry name" value="SERINE_THREONINE-PROTEIN KINASE BCK1_SLK1_SSP31"/>
    <property type="match status" value="1"/>
</dbReference>
<dbReference type="InterPro" id="IPR008271">
    <property type="entry name" value="Ser/Thr_kinase_AS"/>
</dbReference>
<dbReference type="KEGG" id="more:E1B28_001007"/>
<keyword evidence="2" id="KW-0808">Transferase</keyword>
<evidence type="ECO:0000259" key="8">
    <source>
        <dbReference type="PROSITE" id="PS50011"/>
    </source>
</evidence>
<dbReference type="PROSITE" id="PS00108">
    <property type="entry name" value="PROTEIN_KINASE_ST"/>
    <property type="match status" value="1"/>
</dbReference>
<dbReference type="GeneID" id="66070083"/>
<evidence type="ECO:0000256" key="6">
    <source>
        <dbReference type="PROSITE-ProRule" id="PRU10141"/>
    </source>
</evidence>
<name>A0A9P8AF79_9AGAR</name>
<dbReference type="Proteomes" id="UP001049176">
    <property type="component" value="Chromosome 1"/>
</dbReference>
<evidence type="ECO:0000313" key="9">
    <source>
        <dbReference type="EMBL" id="KAG7099135.1"/>
    </source>
</evidence>
<evidence type="ECO:0000256" key="4">
    <source>
        <dbReference type="ARBA" id="ARBA00022777"/>
    </source>
</evidence>
<feature type="domain" description="Protein kinase" evidence="8">
    <location>
        <begin position="88"/>
        <end position="355"/>
    </location>
</feature>
<dbReference type="Pfam" id="PF00069">
    <property type="entry name" value="Pkinase"/>
    <property type="match status" value="1"/>
</dbReference>
<organism evidence="9 10">
    <name type="scientific">Marasmius oreades</name>
    <name type="common">fairy-ring Marasmius</name>
    <dbReference type="NCBI Taxonomy" id="181124"/>
    <lineage>
        <taxon>Eukaryota</taxon>
        <taxon>Fungi</taxon>
        <taxon>Dikarya</taxon>
        <taxon>Basidiomycota</taxon>
        <taxon>Agaricomycotina</taxon>
        <taxon>Agaricomycetes</taxon>
        <taxon>Agaricomycetidae</taxon>
        <taxon>Agaricales</taxon>
        <taxon>Marasmiineae</taxon>
        <taxon>Marasmiaceae</taxon>
        <taxon>Marasmius</taxon>
    </lineage>
</organism>
<dbReference type="RefSeq" id="XP_043015605.1">
    <property type="nucleotide sequence ID" value="XM_043146900.1"/>
</dbReference>
<gene>
    <name evidence="9" type="ORF">E1B28_001007</name>
</gene>
<evidence type="ECO:0000256" key="5">
    <source>
        <dbReference type="ARBA" id="ARBA00022840"/>
    </source>
</evidence>
<dbReference type="InterPro" id="IPR017441">
    <property type="entry name" value="Protein_kinase_ATP_BS"/>
</dbReference>
<dbReference type="InterPro" id="IPR011009">
    <property type="entry name" value="Kinase-like_dom_sf"/>
</dbReference>
<evidence type="ECO:0000256" key="3">
    <source>
        <dbReference type="ARBA" id="ARBA00022741"/>
    </source>
</evidence>
<feature type="compositionally biased region" description="Basic residues" evidence="7">
    <location>
        <begin position="461"/>
        <end position="470"/>
    </location>
</feature>
<keyword evidence="3 6" id="KW-0547">Nucleotide-binding</keyword>
<dbReference type="GO" id="GO:0004709">
    <property type="term" value="F:MAP kinase kinase kinase activity"/>
    <property type="evidence" value="ECO:0007669"/>
    <property type="project" value="UniProtKB-ARBA"/>
</dbReference>
<feature type="region of interest" description="Disordered" evidence="7">
    <location>
        <begin position="371"/>
        <end position="547"/>
    </location>
</feature>
<feature type="compositionally biased region" description="Basic and acidic residues" evidence="7">
    <location>
        <begin position="41"/>
        <end position="54"/>
    </location>
</feature>
<dbReference type="SUPFAM" id="SSF56112">
    <property type="entry name" value="Protein kinase-like (PK-like)"/>
    <property type="match status" value="1"/>
</dbReference>
<dbReference type="GO" id="GO:0005524">
    <property type="term" value="F:ATP binding"/>
    <property type="evidence" value="ECO:0007669"/>
    <property type="project" value="UniProtKB-UniRule"/>
</dbReference>
<evidence type="ECO:0000256" key="7">
    <source>
        <dbReference type="SAM" id="MobiDB-lite"/>
    </source>
</evidence>
<dbReference type="PANTHER" id="PTHR48016">
    <property type="entry name" value="MAP KINASE KINASE KINASE SSK2-RELATED-RELATED"/>
    <property type="match status" value="1"/>
</dbReference>
<comment type="similarity">
    <text evidence="1">Belongs to the protein kinase superfamily. STE Ser/Thr protein kinase family. MAP kinase kinase kinase subfamily.</text>
</comment>
<proteinExistence type="inferred from homology"/>
<feature type="compositionally biased region" description="Polar residues" evidence="7">
    <location>
        <begin position="394"/>
        <end position="403"/>
    </location>
</feature>
<feature type="compositionally biased region" description="Low complexity" evidence="7">
    <location>
        <begin position="12"/>
        <end position="35"/>
    </location>
</feature>
<dbReference type="EMBL" id="CM032181">
    <property type="protein sequence ID" value="KAG7099135.1"/>
    <property type="molecule type" value="Genomic_DNA"/>
</dbReference>
<protein>
    <recommendedName>
        <fullName evidence="8">Protein kinase domain-containing protein</fullName>
    </recommendedName>
</protein>
<feature type="binding site" evidence="6">
    <location>
        <position position="117"/>
    </location>
    <ligand>
        <name>ATP</name>
        <dbReference type="ChEBI" id="CHEBI:30616"/>
    </ligand>
</feature>
<dbReference type="AlphaFoldDB" id="A0A9P8AF79"/>
<dbReference type="FunFam" id="3.30.200.20:FF:000387">
    <property type="entry name" value="Serine/threonine-protein kinase STE11"/>
    <property type="match status" value="1"/>
</dbReference>
<feature type="compositionally biased region" description="Low complexity" evidence="7">
    <location>
        <begin position="447"/>
        <end position="458"/>
    </location>
</feature>